<dbReference type="InterPro" id="IPR036186">
    <property type="entry name" value="Serpin_sf"/>
</dbReference>
<evidence type="ECO:0000256" key="3">
    <source>
        <dbReference type="ARBA" id="ARBA00023180"/>
    </source>
</evidence>
<dbReference type="SMART" id="SM00093">
    <property type="entry name" value="SERPIN"/>
    <property type="match status" value="1"/>
</dbReference>
<dbReference type="InterPro" id="IPR042178">
    <property type="entry name" value="Serpin_sf_1"/>
</dbReference>
<dbReference type="GO" id="GO:0004867">
    <property type="term" value="F:serine-type endopeptidase inhibitor activity"/>
    <property type="evidence" value="ECO:0007669"/>
    <property type="project" value="InterPro"/>
</dbReference>
<gene>
    <name evidence="7" type="ORF">CR201_G0033989</name>
</gene>
<dbReference type="FunFam" id="2.30.39.10:FF:000003">
    <property type="entry name" value="alpha-1-antitrypsin isoform X1"/>
    <property type="match status" value="1"/>
</dbReference>
<dbReference type="PANTHER" id="PTHR11461">
    <property type="entry name" value="SERINE PROTEASE INHIBITOR, SERPIN"/>
    <property type="match status" value="1"/>
</dbReference>
<reference evidence="7" key="1">
    <citation type="submission" date="2017-12" db="EMBL/GenBank/DDBJ databases">
        <title>High-resolution comparative analysis of great ape genomes.</title>
        <authorList>
            <person name="Pollen A."/>
            <person name="Hastie A."/>
            <person name="Hormozdiari F."/>
            <person name="Dougherty M."/>
            <person name="Liu R."/>
            <person name="Chaisson M."/>
            <person name="Hoppe E."/>
            <person name="Hill C."/>
            <person name="Pang A."/>
            <person name="Hillier L."/>
            <person name="Baker C."/>
            <person name="Armstrong J."/>
            <person name="Shendure J."/>
            <person name="Paten B."/>
            <person name="Wilson R."/>
            <person name="Chao H."/>
            <person name="Schneider V."/>
            <person name="Ventura M."/>
            <person name="Kronenberg Z."/>
            <person name="Murali S."/>
            <person name="Gordon D."/>
            <person name="Cantsilieris S."/>
            <person name="Munson K."/>
            <person name="Nelson B."/>
            <person name="Raja A."/>
            <person name="Underwood J."/>
            <person name="Diekhans M."/>
            <person name="Fiddes I."/>
            <person name="Haussler D."/>
            <person name="Eichler E."/>
        </authorList>
    </citation>
    <scope>NUCLEOTIDE SEQUENCE [LARGE SCALE GENOMIC DNA]</scope>
    <source>
        <strain evidence="7">Susie</strain>
    </source>
</reference>
<name>A0A2J8TLK9_PONAB</name>
<evidence type="ECO:0000256" key="1">
    <source>
        <dbReference type="ARBA" id="ARBA00009500"/>
    </source>
</evidence>
<feature type="signal peptide" evidence="5">
    <location>
        <begin position="1"/>
        <end position="24"/>
    </location>
</feature>
<accession>A0A2J8TLK9</accession>
<dbReference type="AlphaFoldDB" id="A0A2J8TLK9"/>
<evidence type="ECO:0000256" key="5">
    <source>
        <dbReference type="SAM" id="SignalP"/>
    </source>
</evidence>
<dbReference type="EMBL" id="NDHI03003491">
    <property type="protein sequence ID" value="PNJ33929.1"/>
    <property type="molecule type" value="Genomic_DNA"/>
</dbReference>
<comment type="caution">
    <text evidence="7">The sequence shown here is derived from an EMBL/GenBank/DDBJ whole genome shotgun (WGS) entry which is preliminary data.</text>
</comment>
<comment type="similarity">
    <text evidence="1 4">Belongs to the serpin family.</text>
</comment>
<dbReference type="STRING" id="9601.ENSPPYP00000006938"/>
<dbReference type="InterPro" id="IPR000215">
    <property type="entry name" value="Serpin_fam"/>
</dbReference>
<evidence type="ECO:0000313" key="7">
    <source>
        <dbReference type="EMBL" id="PNJ33929.1"/>
    </source>
</evidence>
<dbReference type="InterPro" id="IPR023796">
    <property type="entry name" value="Serpin_dom"/>
</dbReference>
<dbReference type="Gene3D" id="3.30.497.10">
    <property type="entry name" value="Antithrombin, subunit I, domain 2"/>
    <property type="match status" value="1"/>
</dbReference>
<dbReference type="PANTHER" id="PTHR11461:SF289">
    <property type="entry name" value="ALPHA-1-ANTITRYPSIN-RELATED PROTEIN"/>
    <property type="match status" value="1"/>
</dbReference>
<sequence>MPFSVSWGILLLAGLCCLVPSSLAEDPQEDAAQKMDTSHHDQGDWEDPACQKISYNITDLAFDLYKELADLSQTGNILVAPTSVATAFAMLSLGTKADTRTEILEGLNVNLTETPEAKIHECFQQVLQALSRPDTQLQLTTGSSLFVNKSVKLVDTFLEDIKKLYHSEASSINFRDTEEAKEQINNYVEKRTGRKVVDLVKHLKKDTSLALVDYVSFHGKWKDKFKAERIMVEGFHVDDKTIIRVPMINHLGRFDIHRDKELSSWVLAQHYVGNATAFFILPDPKKMWQLEEKLTYSHLENIQRAFDIR</sequence>
<dbReference type="SUPFAM" id="SSF56574">
    <property type="entry name" value="Serpins"/>
    <property type="match status" value="1"/>
</dbReference>
<dbReference type="GO" id="GO:0005615">
    <property type="term" value="C:extracellular space"/>
    <property type="evidence" value="ECO:0007669"/>
    <property type="project" value="InterPro"/>
</dbReference>
<dbReference type="Pfam" id="PF00079">
    <property type="entry name" value="Serpin"/>
    <property type="match status" value="1"/>
</dbReference>
<dbReference type="InterPro" id="IPR042185">
    <property type="entry name" value="Serpin_sf_2"/>
</dbReference>
<proteinExistence type="inferred from homology"/>
<keyword evidence="2 5" id="KW-0732">Signal</keyword>
<evidence type="ECO:0000259" key="6">
    <source>
        <dbReference type="SMART" id="SM00093"/>
    </source>
</evidence>
<organism evidence="7">
    <name type="scientific">Pongo abelii</name>
    <name type="common">Sumatran orangutan</name>
    <name type="synonym">Pongo pygmaeus abelii</name>
    <dbReference type="NCBI Taxonomy" id="9601"/>
    <lineage>
        <taxon>Eukaryota</taxon>
        <taxon>Metazoa</taxon>
        <taxon>Chordata</taxon>
        <taxon>Craniata</taxon>
        <taxon>Vertebrata</taxon>
        <taxon>Euteleostomi</taxon>
        <taxon>Mammalia</taxon>
        <taxon>Eutheria</taxon>
        <taxon>Euarchontoglires</taxon>
        <taxon>Primates</taxon>
        <taxon>Haplorrhini</taxon>
        <taxon>Catarrhini</taxon>
        <taxon>Hominidae</taxon>
        <taxon>Pongo</taxon>
    </lineage>
</organism>
<keyword evidence="3" id="KW-0325">Glycoprotein</keyword>
<feature type="non-terminal residue" evidence="7">
    <location>
        <position position="1"/>
    </location>
</feature>
<protein>
    <submittedName>
        <fullName evidence="7">SERPINA2 isoform 1</fullName>
    </submittedName>
</protein>
<dbReference type="FunFam" id="3.30.497.10:FF:000001">
    <property type="entry name" value="Serine protease inhibitor"/>
    <property type="match status" value="1"/>
</dbReference>
<feature type="domain" description="Serpin" evidence="6">
    <location>
        <begin position="62"/>
        <end position="309"/>
    </location>
</feature>
<feature type="chain" id="PRO_5014413232" evidence="5">
    <location>
        <begin position="25"/>
        <end position="309"/>
    </location>
</feature>
<evidence type="ECO:0000256" key="2">
    <source>
        <dbReference type="ARBA" id="ARBA00022729"/>
    </source>
</evidence>
<evidence type="ECO:0000256" key="4">
    <source>
        <dbReference type="RuleBase" id="RU000411"/>
    </source>
</evidence>
<dbReference type="Gene3D" id="2.30.39.10">
    <property type="entry name" value="Alpha-1-antitrypsin, domain 1"/>
    <property type="match status" value="1"/>
</dbReference>